<dbReference type="PANTHER" id="PTHR33710">
    <property type="entry name" value="BNAC02G09200D PROTEIN"/>
    <property type="match status" value="1"/>
</dbReference>
<proteinExistence type="predicted"/>
<accession>A0ABR0N0Z0</accession>
<dbReference type="InterPro" id="IPR036691">
    <property type="entry name" value="Endo/exonu/phosph_ase_sf"/>
</dbReference>
<evidence type="ECO:0000313" key="1">
    <source>
        <dbReference type="EMBL" id="KAK5784224.1"/>
    </source>
</evidence>
<dbReference type="PANTHER" id="PTHR33710:SF73">
    <property type="entry name" value="ZINC KNUCKLE CX2CX4HX4C DOMAIN-CONTAINING PROTEIN"/>
    <property type="match status" value="1"/>
</dbReference>
<comment type="caution">
    <text evidence="1">The sequence shown here is derived from an EMBL/GenBank/DDBJ whole genome shotgun (WGS) entry which is preliminary data.</text>
</comment>
<dbReference type="Proteomes" id="UP001358586">
    <property type="component" value="Chromosome 11"/>
</dbReference>
<evidence type="ECO:0008006" key="3">
    <source>
        <dbReference type="Google" id="ProtNLM"/>
    </source>
</evidence>
<sequence>MERKRFGDFNEITNSFEKKGGRLRSERQKNAFRMALEDCSLNDLGYVGRCFQVEHFSHSFSDHCPILLDTMKKSGNCLCISDKMFRFEAKWCLDSSFEGLVKRLWNDTSGSIPKKLKRLGHQLQRWSTSRFKEDRRNRVELEDRLEFLFNQKPS</sequence>
<organism evidence="1 2">
    <name type="scientific">Gossypium arboreum</name>
    <name type="common">Tree cotton</name>
    <name type="synonym">Gossypium nanking</name>
    <dbReference type="NCBI Taxonomy" id="29729"/>
    <lineage>
        <taxon>Eukaryota</taxon>
        <taxon>Viridiplantae</taxon>
        <taxon>Streptophyta</taxon>
        <taxon>Embryophyta</taxon>
        <taxon>Tracheophyta</taxon>
        <taxon>Spermatophyta</taxon>
        <taxon>Magnoliopsida</taxon>
        <taxon>eudicotyledons</taxon>
        <taxon>Gunneridae</taxon>
        <taxon>Pentapetalae</taxon>
        <taxon>rosids</taxon>
        <taxon>malvids</taxon>
        <taxon>Malvales</taxon>
        <taxon>Malvaceae</taxon>
        <taxon>Malvoideae</taxon>
        <taxon>Gossypium</taxon>
    </lineage>
</organism>
<dbReference type="SUPFAM" id="SSF56219">
    <property type="entry name" value="DNase I-like"/>
    <property type="match status" value="1"/>
</dbReference>
<keyword evidence="2" id="KW-1185">Reference proteome</keyword>
<protein>
    <recommendedName>
        <fullName evidence="3">Reverse transcriptase</fullName>
    </recommendedName>
</protein>
<evidence type="ECO:0000313" key="2">
    <source>
        <dbReference type="Proteomes" id="UP001358586"/>
    </source>
</evidence>
<reference evidence="1 2" key="1">
    <citation type="submission" date="2023-03" db="EMBL/GenBank/DDBJ databases">
        <title>WGS of Gossypium arboreum.</title>
        <authorList>
            <person name="Yu D."/>
        </authorList>
    </citation>
    <scope>NUCLEOTIDE SEQUENCE [LARGE SCALE GENOMIC DNA]</scope>
    <source>
        <tissue evidence="1">Leaf</tissue>
    </source>
</reference>
<dbReference type="EMBL" id="JARKNE010000011">
    <property type="protein sequence ID" value="KAK5784224.1"/>
    <property type="molecule type" value="Genomic_DNA"/>
</dbReference>
<gene>
    <name evidence="1" type="ORF">PVK06_038744</name>
</gene>
<name>A0ABR0N0Z0_GOSAR</name>